<evidence type="ECO:0000313" key="2">
    <source>
        <dbReference type="Proteomes" id="UP001159042"/>
    </source>
</evidence>
<comment type="caution">
    <text evidence="1">The sequence shown here is derived from an EMBL/GenBank/DDBJ whole genome shotgun (WGS) entry which is preliminary data.</text>
</comment>
<proteinExistence type="predicted"/>
<dbReference type="EMBL" id="JANEYG010000431">
    <property type="protein sequence ID" value="KAJ8909718.1"/>
    <property type="molecule type" value="Genomic_DNA"/>
</dbReference>
<dbReference type="AlphaFoldDB" id="A0AAV8V6E4"/>
<gene>
    <name evidence="1" type="ORF">NQ315_013803</name>
</gene>
<name>A0AAV8V6E4_9CUCU</name>
<keyword evidence="2" id="KW-1185">Reference proteome</keyword>
<organism evidence="1 2">
    <name type="scientific">Exocentrus adspersus</name>
    <dbReference type="NCBI Taxonomy" id="1586481"/>
    <lineage>
        <taxon>Eukaryota</taxon>
        <taxon>Metazoa</taxon>
        <taxon>Ecdysozoa</taxon>
        <taxon>Arthropoda</taxon>
        <taxon>Hexapoda</taxon>
        <taxon>Insecta</taxon>
        <taxon>Pterygota</taxon>
        <taxon>Neoptera</taxon>
        <taxon>Endopterygota</taxon>
        <taxon>Coleoptera</taxon>
        <taxon>Polyphaga</taxon>
        <taxon>Cucujiformia</taxon>
        <taxon>Chrysomeloidea</taxon>
        <taxon>Cerambycidae</taxon>
        <taxon>Lamiinae</taxon>
        <taxon>Acanthocinini</taxon>
        <taxon>Exocentrus</taxon>
    </lineage>
</organism>
<reference evidence="1 2" key="1">
    <citation type="journal article" date="2023" name="Insect Mol. Biol.">
        <title>Genome sequencing provides insights into the evolution of gene families encoding plant cell wall-degrading enzymes in longhorned beetles.</title>
        <authorList>
            <person name="Shin N.R."/>
            <person name="Okamura Y."/>
            <person name="Kirsch R."/>
            <person name="Pauchet Y."/>
        </authorList>
    </citation>
    <scope>NUCLEOTIDE SEQUENCE [LARGE SCALE GENOMIC DNA]</scope>
    <source>
        <strain evidence="1">EAD_L_NR</strain>
    </source>
</reference>
<protein>
    <submittedName>
        <fullName evidence="1">Uncharacterized protein</fullName>
    </submittedName>
</protein>
<sequence length="64" mass="7348">MLERKQITRCLPTKFEEHVTVHDLPRTGRAQNLLPHDLDFLTFDLIPALAVISPNEIDPDILTK</sequence>
<evidence type="ECO:0000313" key="1">
    <source>
        <dbReference type="EMBL" id="KAJ8909718.1"/>
    </source>
</evidence>
<accession>A0AAV8V6E4</accession>
<dbReference type="Proteomes" id="UP001159042">
    <property type="component" value="Unassembled WGS sequence"/>
</dbReference>